<comment type="caution">
    <text evidence="1">The sequence shown here is derived from an EMBL/GenBank/DDBJ whole genome shotgun (WGS) entry which is preliminary data.</text>
</comment>
<accession>A0AAV8USI4</accession>
<evidence type="ECO:0000313" key="2">
    <source>
        <dbReference type="Proteomes" id="UP001157974"/>
    </source>
</evidence>
<dbReference type="AlphaFoldDB" id="A0AAV8USI4"/>
<name>A0AAV8USI4_9RHOD</name>
<evidence type="ECO:0000313" key="1">
    <source>
        <dbReference type="EMBL" id="KAJ8904077.1"/>
    </source>
</evidence>
<organism evidence="1 2">
    <name type="scientific">Rhodosorus marinus</name>
    <dbReference type="NCBI Taxonomy" id="101924"/>
    <lineage>
        <taxon>Eukaryota</taxon>
        <taxon>Rhodophyta</taxon>
        <taxon>Stylonematophyceae</taxon>
        <taxon>Stylonematales</taxon>
        <taxon>Stylonemataceae</taxon>
        <taxon>Rhodosorus</taxon>
    </lineage>
</organism>
<sequence>MMYDARRMYDPLMMYDAQMMYDAKMTYDREGLDRLPCNRIIELDDSAAERMDKWDLRHCHRSLVAKSNPINADASLAGSVCLTQVVCSVRLTEVDRINRPAVVSTPSQRLLAKEKVRFMEGTLLQESGPSYNVLFRQYVTMWSYASPVTGKS</sequence>
<proteinExistence type="predicted"/>
<reference evidence="1 2" key="1">
    <citation type="journal article" date="2023" name="Nat. Commun.">
        <title>Origin of minicircular mitochondrial genomes in red algae.</title>
        <authorList>
            <person name="Lee Y."/>
            <person name="Cho C.H."/>
            <person name="Lee Y.M."/>
            <person name="Park S.I."/>
            <person name="Yang J.H."/>
            <person name="West J.A."/>
            <person name="Bhattacharya D."/>
            <person name="Yoon H.S."/>
        </authorList>
    </citation>
    <scope>NUCLEOTIDE SEQUENCE [LARGE SCALE GENOMIC DNA]</scope>
    <source>
        <strain evidence="1 2">CCMP1338</strain>
        <tissue evidence="1">Whole cell</tissue>
    </source>
</reference>
<gene>
    <name evidence="1" type="ORF">NDN08_000606</name>
</gene>
<keyword evidence="2" id="KW-1185">Reference proteome</keyword>
<dbReference type="Proteomes" id="UP001157974">
    <property type="component" value="Unassembled WGS sequence"/>
</dbReference>
<protein>
    <submittedName>
        <fullName evidence="1">Uncharacterized protein</fullName>
    </submittedName>
</protein>
<dbReference type="EMBL" id="JAMWBK010000006">
    <property type="protein sequence ID" value="KAJ8904077.1"/>
    <property type="molecule type" value="Genomic_DNA"/>
</dbReference>